<evidence type="ECO:0000256" key="2">
    <source>
        <dbReference type="SAM" id="Phobius"/>
    </source>
</evidence>
<gene>
    <name evidence="3" type="ORF">F8M41_022702</name>
</gene>
<name>A0A8H4AEQ0_GIGMA</name>
<reference evidence="3 4" key="1">
    <citation type="journal article" date="2019" name="Environ. Microbiol.">
        <title>At the nexus of three kingdoms: the genome of the mycorrhizal fungus Gigaspora margarita provides insights into plant, endobacterial and fungal interactions.</title>
        <authorList>
            <person name="Venice F."/>
            <person name="Ghignone S."/>
            <person name="Salvioli di Fossalunga A."/>
            <person name="Amselem J."/>
            <person name="Novero M."/>
            <person name="Xianan X."/>
            <person name="Sedzielewska Toro K."/>
            <person name="Morin E."/>
            <person name="Lipzen A."/>
            <person name="Grigoriev I.V."/>
            <person name="Henrissat B."/>
            <person name="Martin F.M."/>
            <person name="Bonfante P."/>
        </authorList>
    </citation>
    <scope>NUCLEOTIDE SEQUENCE [LARGE SCALE GENOMIC DNA]</scope>
    <source>
        <strain evidence="3 4">BEG34</strain>
    </source>
</reference>
<organism evidence="3 4">
    <name type="scientific">Gigaspora margarita</name>
    <dbReference type="NCBI Taxonomy" id="4874"/>
    <lineage>
        <taxon>Eukaryota</taxon>
        <taxon>Fungi</taxon>
        <taxon>Fungi incertae sedis</taxon>
        <taxon>Mucoromycota</taxon>
        <taxon>Glomeromycotina</taxon>
        <taxon>Glomeromycetes</taxon>
        <taxon>Diversisporales</taxon>
        <taxon>Gigasporaceae</taxon>
        <taxon>Gigaspora</taxon>
    </lineage>
</organism>
<feature type="region of interest" description="Disordered" evidence="1">
    <location>
        <begin position="1"/>
        <end position="33"/>
    </location>
</feature>
<keyword evidence="2" id="KW-1133">Transmembrane helix</keyword>
<feature type="compositionally biased region" description="Acidic residues" evidence="1">
    <location>
        <begin position="15"/>
        <end position="27"/>
    </location>
</feature>
<evidence type="ECO:0000256" key="1">
    <source>
        <dbReference type="SAM" id="MobiDB-lite"/>
    </source>
</evidence>
<keyword evidence="4" id="KW-1185">Reference proteome</keyword>
<comment type="caution">
    <text evidence="3">The sequence shown here is derived from an EMBL/GenBank/DDBJ whole genome shotgun (WGS) entry which is preliminary data.</text>
</comment>
<evidence type="ECO:0000313" key="3">
    <source>
        <dbReference type="EMBL" id="KAF0486239.1"/>
    </source>
</evidence>
<evidence type="ECO:0000313" key="4">
    <source>
        <dbReference type="Proteomes" id="UP000439903"/>
    </source>
</evidence>
<dbReference type="SUPFAM" id="SSF69322">
    <property type="entry name" value="Tricorn protease domain 2"/>
    <property type="match status" value="1"/>
</dbReference>
<dbReference type="EMBL" id="WTPW01000712">
    <property type="protein sequence ID" value="KAF0486239.1"/>
    <property type="molecule type" value="Genomic_DNA"/>
</dbReference>
<proteinExistence type="predicted"/>
<dbReference type="OrthoDB" id="2434827at2759"/>
<feature type="compositionally biased region" description="Polar residues" evidence="1">
    <location>
        <begin position="1"/>
        <end position="11"/>
    </location>
</feature>
<protein>
    <submittedName>
        <fullName evidence="3">Uncharacterized protein</fullName>
    </submittedName>
</protein>
<keyword evidence="2" id="KW-0472">Membrane</keyword>
<feature type="transmembrane region" description="Helical" evidence="2">
    <location>
        <begin position="128"/>
        <end position="151"/>
    </location>
</feature>
<dbReference type="AlphaFoldDB" id="A0A8H4AEQ0"/>
<feature type="transmembrane region" description="Helical" evidence="2">
    <location>
        <begin position="214"/>
        <end position="234"/>
    </location>
</feature>
<dbReference type="Proteomes" id="UP000439903">
    <property type="component" value="Unassembled WGS sequence"/>
</dbReference>
<sequence length="478" mass="56196">MAASTSKNGDVSLNIEEESKVEEEEPKTEEKKPWKTFAVSPKGDLVVEFVAKENFEFDLQMYDLGPKNESNLDDQKLSYRDLHNIDVPTKFKFTIEQLNSIKEINVANKLWWHINVSEKSTSSPSFRLLTISCISTYSYVVNYGLTFVFIINDDYSISNFDDKELPIQYGGIVLLISDFDGYFLIILTLSGVYKYHIKNKLITSIQKLNYPKRMYNALNYNWSLFFGIDIVIIYELMMSCISRCLNVHYLLVDTAKEGIRHVELYDLKTNQLISTFQRDVLNRSIVLDIPSFYAVSSDGKLLAYVSWAIKGVKIYLINCGLEIAKLENIFDDQVYDRILSGREILFINFFPDDELFVYFSEDKWVVWNIFNTLENPGFKVQLSKNAKIMNKLVDYRDDKLIVYDDLIMQKYFKKGDNQGWKKLSSDYFLRQDLNKKIRDLYDKESELHDDYHMSEPWSYNDKYSRYRSILMIKEKNCF</sequence>
<accession>A0A8H4AEQ0</accession>
<keyword evidence="2" id="KW-0812">Transmembrane</keyword>
<feature type="transmembrane region" description="Helical" evidence="2">
    <location>
        <begin position="171"/>
        <end position="193"/>
    </location>
</feature>